<organism evidence="5 6">
    <name type="scientific">Gulosibacter faecalis</name>
    <dbReference type="NCBI Taxonomy" id="272240"/>
    <lineage>
        <taxon>Bacteria</taxon>
        <taxon>Bacillati</taxon>
        <taxon>Actinomycetota</taxon>
        <taxon>Actinomycetes</taxon>
        <taxon>Micrococcales</taxon>
        <taxon>Microbacteriaceae</taxon>
        <taxon>Gulosibacter</taxon>
    </lineage>
</organism>
<dbReference type="PANTHER" id="PTHR24321">
    <property type="entry name" value="DEHYDROGENASES, SHORT CHAIN"/>
    <property type="match status" value="1"/>
</dbReference>
<keyword evidence="2 5" id="KW-0560">Oxidoreductase</keyword>
<reference evidence="6" key="1">
    <citation type="journal article" date="2019" name="Int. J. Syst. Evol. Microbiol.">
        <title>The Global Catalogue of Microorganisms (GCM) 10K type strain sequencing project: providing services to taxonomists for standard genome sequencing and annotation.</title>
        <authorList>
            <consortium name="The Broad Institute Genomics Platform"/>
            <consortium name="The Broad Institute Genome Sequencing Center for Infectious Disease"/>
            <person name="Wu L."/>
            <person name="Ma J."/>
        </authorList>
    </citation>
    <scope>NUCLEOTIDE SEQUENCE [LARGE SCALE GENOMIC DNA]</scope>
    <source>
        <strain evidence="6">TISTR 1514</strain>
    </source>
</reference>
<dbReference type="InterPro" id="IPR057326">
    <property type="entry name" value="KR_dom"/>
</dbReference>
<evidence type="ECO:0000313" key="5">
    <source>
        <dbReference type="EMBL" id="MFD2759190.1"/>
    </source>
</evidence>
<dbReference type="GO" id="GO:0016491">
    <property type="term" value="F:oxidoreductase activity"/>
    <property type="evidence" value="ECO:0007669"/>
    <property type="project" value="UniProtKB-KW"/>
</dbReference>
<keyword evidence="6" id="KW-1185">Reference proteome</keyword>
<dbReference type="SMART" id="SM00822">
    <property type="entry name" value="PKS_KR"/>
    <property type="match status" value="1"/>
</dbReference>
<evidence type="ECO:0000313" key="6">
    <source>
        <dbReference type="Proteomes" id="UP001597492"/>
    </source>
</evidence>
<evidence type="ECO:0000259" key="4">
    <source>
        <dbReference type="SMART" id="SM00822"/>
    </source>
</evidence>
<name>A0ABW5V3L0_9MICO</name>
<comment type="similarity">
    <text evidence="1">Belongs to the short-chain dehydrogenases/reductases (SDR) family.</text>
</comment>
<protein>
    <submittedName>
        <fullName evidence="5">SDR family NAD(P)-dependent oxidoreductase</fullName>
        <ecNumber evidence="5">1.1.1.-</ecNumber>
    </submittedName>
</protein>
<evidence type="ECO:0000256" key="3">
    <source>
        <dbReference type="ARBA" id="ARBA00023027"/>
    </source>
</evidence>
<dbReference type="InterPro" id="IPR036291">
    <property type="entry name" value="NAD(P)-bd_dom_sf"/>
</dbReference>
<gene>
    <name evidence="5" type="ORF">ACFSW7_12470</name>
</gene>
<dbReference type="Proteomes" id="UP001597492">
    <property type="component" value="Unassembled WGS sequence"/>
</dbReference>
<dbReference type="EMBL" id="JBHUNE010000009">
    <property type="protein sequence ID" value="MFD2759190.1"/>
    <property type="molecule type" value="Genomic_DNA"/>
</dbReference>
<dbReference type="InterPro" id="IPR020904">
    <property type="entry name" value="Sc_DH/Rdtase_CS"/>
</dbReference>
<proteinExistence type="inferred from homology"/>
<accession>A0ABW5V3L0</accession>
<dbReference type="SUPFAM" id="SSF51735">
    <property type="entry name" value="NAD(P)-binding Rossmann-fold domains"/>
    <property type="match status" value="1"/>
</dbReference>
<keyword evidence="3" id="KW-0520">NAD</keyword>
<dbReference type="EC" id="1.1.1.-" evidence="5"/>
<sequence>MSRFADKTVVITGAAGGIGAALAGRLRAEGARLVLHDLAAEALASLDESLHAGADVHHVAGDITDPEVQAAIVRAAEELGGVDGFAPAAGIYLEAPLAELTLEQWRQTLAINLDAVFALTSQLLPVLNDDAAIVTFASVAGERGSKGHAHYAASKGAITSFTRTLALELGHRGIRANTVAPGIIRTRMTDGSVSKHGDAWAAQTPLGRHGTADETAAAVAFLLSSDASFITGVQLDVNGGLYMS</sequence>
<feature type="domain" description="Ketoreductase" evidence="4">
    <location>
        <begin position="7"/>
        <end position="187"/>
    </location>
</feature>
<evidence type="ECO:0000256" key="1">
    <source>
        <dbReference type="ARBA" id="ARBA00006484"/>
    </source>
</evidence>
<dbReference type="PRINTS" id="PR00080">
    <property type="entry name" value="SDRFAMILY"/>
</dbReference>
<dbReference type="RefSeq" id="WP_019618704.1">
    <property type="nucleotide sequence ID" value="NZ_JBHUNE010000009.1"/>
</dbReference>
<dbReference type="Gene3D" id="3.40.50.720">
    <property type="entry name" value="NAD(P)-binding Rossmann-like Domain"/>
    <property type="match status" value="1"/>
</dbReference>
<dbReference type="PROSITE" id="PS00061">
    <property type="entry name" value="ADH_SHORT"/>
    <property type="match status" value="1"/>
</dbReference>
<dbReference type="InterPro" id="IPR002347">
    <property type="entry name" value="SDR_fam"/>
</dbReference>
<comment type="caution">
    <text evidence="5">The sequence shown here is derived from an EMBL/GenBank/DDBJ whole genome shotgun (WGS) entry which is preliminary data.</text>
</comment>
<dbReference type="PRINTS" id="PR00081">
    <property type="entry name" value="GDHRDH"/>
</dbReference>
<dbReference type="Pfam" id="PF13561">
    <property type="entry name" value="adh_short_C2"/>
    <property type="match status" value="1"/>
</dbReference>
<evidence type="ECO:0000256" key="2">
    <source>
        <dbReference type="ARBA" id="ARBA00023002"/>
    </source>
</evidence>
<dbReference type="PANTHER" id="PTHR24321:SF8">
    <property type="entry name" value="ESTRADIOL 17-BETA-DEHYDROGENASE 8-RELATED"/>
    <property type="match status" value="1"/>
</dbReference>